<reference evidence="2" key="1">
    <citation type="journal article" date="2019" name="Int. J. Syst. Evol. Microbiol.">
        <title>The Global Catalogue of Microorganisms (GCM) 10K type strain sequencing project: providing services to taxonomists for standard genome sequencing and annotation.</title>
        <authorList>
            <consortium name="The Broad Institute Genomics Platform"/>
            <consortium name="The Broad Institute Genome Sequencing Center for Infectious Disease"/>
            <person name="Wu L."/>
            <person name="Ma J."/>
        </authorList>
    </citation>
    <scope>NUCLEOTIDE SEQUENCE [LARGE SCALE GENOMIC DNA]</scope>
    <source>
        <strain evidence="2">JCM 17304</strain>
    </source>
</reference>
<dbReference type="Proteomes" id="UP001500392">
    <property type="component" value="Unassembled WGS sequence"/>
</dbReference>
<keyword evidence="2" id="KW-1185">Reference proteome</keyword>
<comment type="caution">
    <text evidence="1">The sequence shown here is derived from an EMBL/GenBank/DDBJ whole genome shotgun (WGS) entry which is preliminary data.</text>
</comment>
<evidence type="ECO:0008006" key="3">
    <source>
        <dbReference type="Google" id="ProtNLM"/>
    </source>
</evidence>
<protein>
    <recommendedName>
        <fullName evidence="3">ABC transporter substrate-binding protein</fullName>
    </recommendedName>
</protein>
<evidence type="ECO:0000313" key="2">
    <source>
        <dbReference type="Proteomes" id="UP001500392"/>
    </source>
</evidence>
<proteinExistence type="predicted"/>
<accession>A0ABP7WNA1</accession>
<dbReference type="PANTHER" id="PTHR35271:SF1">
    <property type="entry name" value="ABC TRANSPORTER, SUBSTRATE-BINDING LIPOPROTEIN"/>
    <property type="match status" value="1"/>
</dbReference>
<dbReference type="RefSeq" id="WP_344934322.1">
    <property type="nucleotide sequence ID" value="NZ_BAABDM010000002.1"/>
</dbReference>
<evidence type="ECO:0000313" key="1">
    <source>
        <dbReference type="EMBL" id="GAA4092874.1"/>
    </source>
</evidence>
<dbReference type="InterPro" id="IPR007487">
    <property type="entry name" value="ABC_transpt-TYRBP-like"/>
</dbReference>
<dbReference type="Pfam" id="PF04392">
    <property type="entry name" value="ABC_sub_bind"/>
    <property type="match status" value="1"/>
</dbReference>
<sequence length="289" mass="32888">MKNLFYGIALYLILIPQAYTQNQKPVVDLILPAENSELEYISTKLSESPYFIVNSYINSIPDTDHRGEILLIISDKLLPLLENETYSAKFALYVNSINYQKYNYNKSAAIYSDQPLHRQLSLLTKIISHKITVGIPYESDDYKKQIELEINNFKEIDFLIVKTETNKLRSINKIIQKSDVILATSESSIYNSQNIRSILLSSYRHQKPIIGPTEGFVKAGSLASAATDSDQYITEIISMIKNYSESGLIPESRHPNSFSMKFNLNVAESLGINIPKKIQTTDNKRMTDK</sequence>
<dbReference type="EMBL" id="BAABDM010000002">
    <property type="protein sequence ID" value="GAA4092874.1"/>
    <property type="molecule type" value="Genomic_DNA"/>
</dbReference>
<dbReference type="PANTHER" id="PTHR35271">
    <property type="entry name" value="ABC TRANSPORTER, SUBSTRATE-BINDING LIPOPROTEIN-RELATED"/>
    <property type="match status" value="1"/>
</dbReference>
<organism evidence="1 2">
    <name type="scientific">Zhongshania borealis</name>
    <dbReference type="NCBI Taxonomy" id="889488"/>
    <lineage>
        <taxon>Bacteria</taxon>
        <taxon>Pseudomonadati</taxon>
        <taxon>Pseudomonadota</taxon>
        <taxon>Gammaproteobacteria</taxon>
        <taxon>Cellvibrionales</taxon>
        <taxon>Spongiibacteraceae</taxon>
        <taxon>Zhongshania</taxon>
    </lineage>
</organism>
<gene>
    <name evidence="1" type="ORF">GCM10022414_15640</name>
</gene>
<dbReference type="Gene3D" id="3.40.50.2300">
    <property type="match status" value="1"/>
</dbReference>
<name>A0ABP7WNA1_9GAMM</name>